<dbReference type="Pfam" id="PF07714">
    <property type="entry name" value="PK_Tyr_Ser-Thr"/>
    <property type="match status" value="1"/>
</dbReference>
<dbReference type="Gene3D" id="1.10.510.10">
    <property type="entry name" value="Transferase(Phosphotransferase) domain 1"/>
    <property type="match status" value="1"/>
</dbReference>
<evidence type="ECO:0000259" key="1">
    <source>
        <dbReference type="PROSITE" id="PS50011"/>
    </source>
</evidence>
<evidence type="ECO:0000313" key="2">
    <source>
        <dbReference type="EMBL" id="KAG2448187.1"/>
    </source>
</evidence>
<dbReference type="PROSITE" id="PS50011">
    <property type="entry name" value="PROTEIN_KINASE_DOM"/>
    <property type="match status" value="1"/>
</dbReference>
<sequence>MPISVFESEAGDGQASCTLTTDSSLPVTTTSSLEECTSSLHSSGAAAAAVNSSAIASSALLASANAPHSAKAPRFSLSRLVDMRSQVANLSLLGVHGPAIVLRGQWQLAEVAVKLVVTPGGHTAGSNRNSSAARPEVQLLEGPLSKCLRAPNACAAEDAAAAGQCGLEREFTRDSGWGGLRTDSFAQVFEAVRSGQGLRCDSVDGFGDLLLVPGVGGGGEAVGSPTSYSEALLAVEAAPGSYVTQLIMEYCDQGSLSDRVVAGAFRGAGEDRRPLFALLRTLHDVAAGMSYLHTNGIIHGQLTPANVLLRSSRADARGYLAKVSGFGLSACVAAAADASSPSAADAAETCAYPYMAPELFDGVMLRASDVWSFAATAYHCWTGVVPYGRGLHPLQLVAGVCDGSLRLQRPTGMPEPLWRMLAACLNPAWQGRPNFKQIRRALRGMEQTLCGV</sequence>
<dbReference type="InterPro" id="IPR000719">
    <property type="entry name" value="Prot_kinase_dom"/>
</dbReference>
<name>A0A835WIV6_9CHLO</name>
<dbReference type="AlphaFoldDB" id="A0A835WIV6"/>
<dbReference type="InterPro" id="IPR051681">
    <property type="entry name" value="Ser/Thr_Kinases-Pseudokinases"/>
</dbReference>
<keyword evidence="3" id="KW-1185">Reference proteome</keyword>
<proteinExistence type="predicted"/>
<comment type="caution">
    <text evidence="2">The sequence shown here is derived from an EMBL/GenBank/DDBJ whole genome shotgun (WGS) entry which is preliminary data.</text>
</comment>
<protein>
    <recommendedName>
        <fullName evidence="1">Protein kinase domain-containing protein</fullName>
    </recommendedName>
</protein>
<dbReference type="PANTHER" id="PTHR44329">
    <property type="entry name" value="SERINE/THREONINE-PROTEIN KINASE TNNI3K-RELATED"/>
    <property type="match status" value="1"/>
</dbReference>
<dbReference type="GO" id="GO:0005524">
    <property type="term" value="F:ATP binding"/>
    <property type="evidence" value="ECO:0007669"/>
    <property type="project" value="InterPro"/>
</dbReference>
<dbReference type="EMBL" id="JAEHOD010000018">
    <property type="protein sequence ID" value="KAG2448187.1"/>
    <property type="molecule type" value="Genomic_DNA"/>
</dbReference>
<dbReference type="OrthoDB" id="4062651at2759"/>
<dbReference type="InterPro" id="IPR001245">
    <property type="entry name" value="Ser-Thr/Tyr_kinase_cat_dom"/>
</dbReference>
<organism evidence="2 3">
    <name type="scientific">Chlamydomonas schloesseri</name>
    <dbReference type="NCBI Taxonomy" id="2026947"/>
    <lineage>
        <taxon>Eukaryota</taxon>
        <taxon>Viridiplantae</taxon>
        <taxon>Chlorophyta</taxon>
        <taxon>core chlorophytes</taxon>
        <taxon>Chlorophyceae</taxon>
        <taxon>CS clade</taxon>
        <taxon>Chlamydomonadales</taxon>
        <taxon>Chlamydomonadaceae</taxon>
        <taxon>Chlamydomonas</taxon>
    </lineage>
</organism>
<dbReference type="Proteomes" id="UP000613740">
    <property type="component" value="Unassembled WGS sequence"/>
</dbReference>
<dbReference type="PANTHER" id="PTHR44329:SF261">
    <property type="entry name" value="ZINC FINGER CONTAINING PROTEIN KINASE-RELATED"/>
    <property type="match status" value="1"/>
</dbReference>
<dbReference type="GO" id="GO:0004674">
    <property type="term" value="F:protein serine/threonine kinase activity"/>
    <property type="evidence" value="ECO:0007669"/>
    <property type="project" value="TreeGrafter"/>
</dbReference>
<dbReference type="InterPro" id="IPR011009">
    <property type="entry name" value="Kinase-like_dom_sf"/>
</dbReference>
<feature type="domain" description="Protein kinase" evidence="1">
    <location>
        <begin position="87"/>
        <end position="449"/>
    </location>
</feature>
<reference evidence="2" key="1">
    <citation type="journal article" date="2020" name="bioRxiv">
        <title>Comparative genomics of Chlamydomonas.</title>
        <authorList>
            <person name="Craig R.J."/>
            <person name="Hasan A.R."/>
            <person name="Ness R.W."/>
            <person name="Keightley P.D."/>
        </authorList>
    </citation>
    <scope>NUCLEOTIDE SEQUENCE</scope>
    <source>
        <strain evidence="2">CCAP 11/173</strain>
    </source>
</reference>
<dbReference type="SUPFAM" id="SSF56112">
    <property type="entry name" value="Protein kinase-like (PK-like)"/>
    <property type="match status" value="1"/>
</dbReference>
<evidence type="ECO:0000313" key="3">
    <source>
        <dbReference type="Proteomes" id="UP000613740"/>
    </source>
</evidence>
<gene>
    <name evidence="2" type="ORF">HYH02_006772</name>
</gene>
<accession>A0A835WIV6</accession>